<dbReference type="AlphaFoldDB" id="A0A182YRG7"/>
<dbReference type="Proteomes" id="UP000076408">
    <property type="component" value="Unassembled WGS sequence"/>
</dbReference>
<evidence type="ECO:0000313" key="2">
    <source>
        <dbReference type="Proteomes" id="UP000076408"/>
    </source>
</evidence>
<dbReference type="EnsemblMetazoa" id="ASTEI11053-RA">
    <property type="protein sequence ID" value="ASTEI11053-PA"/>
    <property type="gene ID" value="ASTEI11053"/>
</dbReference>
<sequence length="100" mass="11371">MIKGFPSADCTHQFDYGVTLTFLNGMKSGKLGSRGRKWSVETISRINSLLSEVDIPVEFHRKFRGIEDTGLWKARCINRSVLSTFYVIFLCNNTVLVPRV</sequence>
<evidence type="ECO:0000313" key="1">
    <source>
        <dbReference type="EnsemblMetazoa" id="ASTEI11053-PA"/>
    </source>
</evidence>
<reference evidence="2" key="1">
    <citation type="journal article" date="2014" name="Genome Biol.">
        <title>Genome analysis of a major urban malaria vector mosquito, Anopheles stephensi.</title>
        <authorList>
            <person name="Jiang X."/>
            <person name="Peery A."/>
            <person name="Hall A.B."/>
            <person name="Sharma A."/>
            <person name="Chen X.G."/>
            <person name="Waterhouse R.M."/>
            <person name="Komissarov A."/>
            <person name="Riehle M.M."/>
            <person name="Shouche Y."/>
            <person name="Sharakhova M.V."/>
            <person name="Lawson D."/>
            <person name="Pakpour N."/>
            <person name="Arensburger P."/>
            <person name="Davidson V.L."/>
            <person name="Eiglmeier K."/>
            <person name="Emrich S."/>
            <person name="George P."/>
            <person name="Kennedy R.C."/>
            <person name="Mane S.P."/>
            <person name="Maslen G."/>
            <person name="Oringanje C."/>
            <person name="Qi Y."/>
            <person name="Settlage R."/>
            <person name="Tojo M."/>
            <person name="Tubio J.M."/>
            <person name="Unger M.F."/>
            <person name="Wang B."/>
            <person name="Vernick K.D."/>
            <person name="Ribeiro J.M."/>
            <person name="James A.A."/>
            <person name="Michel K."/>
            <person name="Riehle M.A."/>
            <person name="Luckhart S."/>
            <person name="Sharakhov I.V."/>
            <person name="Tu Z."/>
        </authorList>
    </citation>
    <scope>NUCLEOTIDE SEQUENCE [LARGE SCALE GENOMIC DNA]</scope>
    <source>
        <strain evidence="2">Indian</strain>
    </source>
</reference>
<organism evidence="1 2">
    <name type="scientific">Anopheles stephensi</name>
    <name type="common">Indo-Pakistan malaria mosquito</name>
    <dbReference type="NCBI Taxonomy" id="30069"/>
    <lineage>
        <taxon>Eukaryota</taxon>
        <taxon>Metazoa</taxon>
        <taxon>Ecdysozoa</taxon>
        <taxon>Arthropoda</taxon>
        <taxon>Hexapoda</taxon>
        <taxon>Insecta</taxon>
        <taxon>Pterygota</taxon>
        <taxon>Neoptera</taxon>
        <taxon>Endopterygota</taxon>
        <taxon>Diptera</taxon>
        <taxon>Nematocera</taxon>
        <taxon>Culicoidea</taxon>
        <taxon>Culicidae</taxon>
        <taxon>Anophelinae</taxon>
        <taxon>Anopheles</taxon>
    </lineage>
</organism>
<name>A0A182YRG7_ANOST</name>
<proteinExistence type="predicted"/>
<reference evidence="1" key="2">
    <citation type="submission" date="2020-05" db="UniProtKB">
        <authorList>
            <consortium name="EnsemblMetazoa"/>
        </authorList>
    </citation>
    <scope>IDENTIFICATION</scope>
    <source>
        <strain evidence="1">Indian</strain>
    </source>
</reference>
<protein>
    <submittedName>
        <fullName evidence="1">Uncharacterized protein</fullName>
    </submittedName>
</protein>
<dbReference type="VEuPathDB" id="VectorBase:ASTEI20_034128"/>
<dbReference type="VEuPathDB" id="VectorBase:ASTEI11053"/>
<dbReference type="VEuPathDB" id="VectorBase:ASTE011760"/>
<keyword evidence="2" id="KW-1185">Reference proteome</keyword>
<dbReference type="STRING" id="30069.A0A182YRG7"/>
<accession>A0A182YRG7</accession>